<dbReference type="GO" id="GO:0016746">
    <property type="term" value="F:acyltransferase activity"/>
    <property type="evidence" value="ECO:0007669"/>
    <property type="project" value="UniProtKB-KW"/>
</dbReference>
<dbReference type="Gene3D" id="2.160.10.10">
    <property type="entry name" value="Hexapeptide repeat proteins"/>
    <property type="match status" value="1"/>
</dbReference>
<dbReference type="PANTHER" id="PTHR23416">
    <property type="entry name" value="SIALIC ACID SYNTHASE-RELATED"/>
    <property type="match status" value="1"/>
</dbReference>
<reference evidence="1" key="1">
    <citation type="journal article" date="2019" name="PLoS Negl. Trop. Dis.">
        <title>Revisiting the worldwide diversity of Leptospira species in the environment.</title>
        <authorList>
            <person name="Vincent A.T."/>
            <person name="Schiettekatte O."/>
            <person name="Bourhy P."/>
            <person name="Veyrier F.J."/>
            <person name="Picardeau M."/>
        </authorList>
    </citation>
    <scope>NUCLEOTIDE SEQUENCE [LARGE SCALE GENOMIC DNA]</scope>
    <source>
        <strain evidence="1">SCS5</strain>
    </source>
</reference>
<evidence type="ECO:0000313" key="1">
    <source>
        <dbReference type="EMBL" id="TGK17549.1"/>
    </source>
</evidence>
<dbReference type="PANTHER" id="PTHR23416:SF78">
    <property type="entry name" value="LIPOPOLYSACCHARIDE BIOSYNTHESIS O-ACETYL TRANSFERASE WBBJ-RELATED"/>
    <property type="match status" value="1"/>
</dbReference>
<dbReference type="OrthoDB" id="9801697at2"/>
<dbReference type="AlphaFoldDB" id="A0A4R9GN90"/>
<comment type="caution">
    <text evidence="1">The sequence shown here is derived from an EMBL/GenBank/DDBJ whole genome shotgun (WGS) entry which is preliminary data.</text>
</comment>
<dbReference type="Proteomes" id="UP000297855">
    <property type="component" value="Unassembled WGS sequence"/>
</dbReference>
<name>A0A4R9GN90_9LEPT</name>
<dbReference type="InterPro" id="IPR051159">
    <property type="entry name" value="Hexapeptide_acetyltransf"/>
</dbReference>
<keyword evidence="1" id="KW-0012">Acyltransferase</keyword>
<keyword evidence="2" id="KW-1185">Reference proteome</keyword>
<dbReference type="SUPFAM" id="SSF51161">
    <property type="entry name" value="Trimeric LpxA-like enzymes"/>
    <property type="match status" value="1"/>
</dbReference>
<protein>
    <submittedName>
        <fullName evidence="1">Acyltransferase</fullName>
    </submittedName>
</protein>
<gene>
    <name evidence="1" type="ORF">EHO61_12700</name>
</gene>
<organism evidence="1 2">
    <name type="scientific">Leptospira fluminis</name>
    <dbReference type="NCBI Taxonomy" id="2484979"/>
    <lineage>
        <taxon>Bacteria</taxon>
        <taxon>Pseudomonadati</taxon>
        <taxon>Spirochaetota</taxon>
        <taxon>Spirochaetia</taxon>
        <taxon>Leptospirales</taxon>
        <taxon>Leptospiraceae</taxon>
        <taxon>Leptospira</taxon>
    </lineage>
</organism>
<dbReference type="InterPro" id="IPR001451">
    <property type="entry name" value="Hexapep"/>
</dbReference>
<dbReference type="InterPro" id="IPR011004">
    <property type="entry name" value="Trimer_LpxA-like_sf"/>
</dbReference>
<sequence length="126" mass="13370">MGRLYLYGADGEIRIGNDCSINTNVVVGGSGGLISIGNDVLIGPNVVLRTADHGTELGELMRKQRHKRGTIIIEDDVWIASNVVVTKDVKISVGSVIAAGAVVTRDTEPYSVNAGIPAKKIGMRRK</sequence>
<proteinExistence type="predicted"/>
<dbReference type="Pfam" id="PF14602">
    <property type="entry name" value="Hexapep_2"/>
    <property type="match status" value="1"/>
</dbReference>
<dbReference type="EMBL" id="RQEV01000012">
    <property type="protein sequence ID" value="TGK17549.1"/>
    <property type="molecule type" value="Genomic_DNA"/>
</dbReference>
<evidence type="ECO:0000313" key="2">
    <source>
        <dbReference type="Proteomes" id="UP000297855"/>
    </source>
</evidence>
<keyword evidence="1" id="KW-0808">Transferase</keyword>
<dbReference type="CDD" id="cd04647">
    <property type="entry name" value="LbH_MAT_like"/>
    <property type="match status" value="1"/>
</dbReference>
<accession>A0A4R9GN90</accession>